<dbReference type="InterPro" id="IPR038157">
    <property type="entry name" value="FeoA_core_dom"/>
</dbReference>
<proteinExistence type="predicted"/>
<name>A0A0E1XB79_STAAU</name>
<dbReference type="Pfam" id="PF04023">
    <property type="entry name" value="FeoA"/>
    <property type="match status" value="1"/>
</dbReference>
<protein>
    <submittedName>
        <fullName evidence="3">FeoA domain protein</fullName>
    </submittedName>
</protein>
<dbReference type="PANTHER" id="PTHR42954">
    <property type="entry name" value="FE(2+) TRANSPORT PROTEIN A"/>
    <property type="match status" value="1"/>
</dbReference>
<dbReference type="Proteomes" id="UP000003455">
    <property type="component" value="Chromosome"/>
</dbReference>
<organism evidence="3">
    <name type="scientific">Staphylococcus aureus subsp. aureus MN8</name>
    <dbReference type="NCBI Taxonomy" id="548470"/>
    <lineage>
        <taxon>Bacteria</taxon>
        <taxon>Bacillati</taxon>
        <taxon>Bacillota</taxon>
        <taxon>Bacilli</taxon>
        <taxon>Bacillales</taxon>
        <taxon>Staphylococcaceae</taxon>
        <taxon>Staphylococcus</taxon>
    </lineage>
</organism>
<dbReference type="SMR" id="A0A0E1XB79"/>
<dbReference type="HOGENOM" id="CLU_150646_12_2_9"/>
<dbReference type="InterPro" id="IPR008988">
    <property type="entry name" value="Transcriptional_repressor_C"/>
</dbReference>
<dbReference type="EMBL" id="ACJA02000001">
    <property type="protein sequence ID" value="EFH96597.1"/>
    <property type="molecule type" value="Genomic_DNA"/>
</dbReference>
<reference evidence="3" key="1">
    <citation type="submission" date="2010-05" db="EMBL/GenBank/DDBJ databases">
        <authorList>
            <person name="Muzny D."/>
            <person name="Qin X."/>
            <person name="Buhay C."/>
            <person name="Dugan-Rocha S."/>
            <person name="Ding Y."/>
            <person name="Chen G."/>
            <person name="Hawes A."/>
            <person name="Holder M."/>
            <person name="Jhangiani S."/>
            <person name="Johnson A."/>
            <person name="Khan Z."/>
            <person name="Li Z."/>
            <person name="Liu W."/>
            <person name="Liu X."/>
            <person name="Perez L."/>
            <person name="Shen H."/>
            <person name="Wang Q."/>
            <person name="Watt J."/>
            <person name="Xi L."/>
            <person name="Xin Y."/>
            <person name="Zhou J."/>
            <person name="Deng J."/>
            <person name="Jiang H."/>
            <person name="Liu Y."/>
            <person name="Qu J."/>
            <person name="Song X.-Z."/>
            <person name="Zhang L."/>
            <person name="Villasana D."/>
            <person name="Johnson A."/>
            <person name="Liu J."/>
            <person name="Liyanage D."/>
            <person name="Lorensuhewa L."/>
            <person name="Robinson T."/>
            <person name="Song A."/>
            <person name="Song B.-B."/>
            <person name="Dinh H."/>
            <person name="Thornton R."/>
            <person name="Coyle M."/>
            <person name="Francisco L."/>
            <person name="Jackson L."/>
            <person name="Javaid M."/>
            <person name="Korchina V."/>
            <person name="Kovar C."/>
            <person name="Mata R."/>
            <person name="Mathew T."/>
            <person name="Ngo R."/>
            <person name="Nguyen L."/>
            <person name="Nguyen N."/>
            <person name="Okwuonu G."/>
            <person name="Ongeri F."/>
            <person name="Pham C."/>
            <person name="Simmons D."/>
            <person name="Wilczek-Boney K."/>
            <person name="Hale W."/>
            <person name="Jakkamsetti A."/>
            <person name="Pham P."/>
            <person name="Ruth R."/>
            <person name="San Lucas F."/>
            <person name="Warren J."/>
            <person name="Zhang J."/>
            <person name="Zhao Z."/>
            <person name="Zhou C."/>
            <person name="Zhu D."/>
            <person name="Lee S."/>
            <person name="Bess C."/>
            <person name="Blankenburg K."/>
            <person name="Forbes L."/>
            <person name="Fu Q."/>
            <person name="Gubbala S."/>
            <person name="Hirani K."/>
            <person name="Jayaseelan J.C."/>
            <person name="Lara F."/>
            <person name="Munidasa M."/>
            <person name="Palculict T."/>
            <person name="Patil S."/>
            <person name="Pu L.-L."/>
            <person name="Saada N."/>
            <person name="Tang L."/>
            <person name="Weissenberger G."/>
            <person name="Zhu Y."/>
            <person name="Hemphill L."/>
            <person name="Shang Y."/>
            <person name="Youmans B."/>
            <person name="Ayvaz T."/>
            <person name="Ross M."/>
            <person name="Santibanez J."/>
            <person name="Aqrawi P."/>
            <person name="Gross S."/>
            <person name="Joshi V."/>
            <person name="Fowler G."/>
            <person name="Nazareth L."/>
            <person name="Reid J."/>
            <person name="Worley K."/>
            <person name="Petrosino J."/>
            <person name="Highlander S."/>
            <person name="Gibbs R."/>
        </authorList>
    </citation>
    <scope>NUCLEOTIDE SEQUENCE [LARGE SCALE GENOMIC DNA]</scope>
    <source>
        <strain evidence="3">MN8</strain>
    </source>
</reference>
<dbReference type="AlphaFoldDB" id="A0A0E1XB79"/>
<evidence type="ECO:0000256" key="1">
    <source>
        <dbReference type="ARBA" id="ARBA00023004"/>
    </source>
</evidence>
<dbReference type="GO" id="GO:0046914">
    <property type="term" value="F:transition metal ion binding"/>
    <property type="evidence" value="ECO:0007669"/>
    <property type="project" value="InterPro"/>
</dbReference>
<evidence type="ECO:0000259" key="2">
    <source>
        <dbReference type="SMART" id="SM00899"/>
    </source>
</evidence>
<dbReference type="SUPFAM" id="SSF50037">
    <property type="entry name" value="C-terminal domain of transcriptional repressors"/>
    <property type="match status" value="1"/>
</dbReference>
<dbReference type="Gene3D" id="2.30.30.90">
    <property type="match status" value="1"/>
</dbReference>
<dbReference type="InterPro" id="IPR007167">
    <property type="entry name" value="Fe-transptr_FeoA-like"/>
</dbReference>
<keyword evidence="1" id="KW-0408">Iron</keyword>
<dbReference type="InterPro" id="IPR052713">
    <property type="entry name" value="FeoA"/>
</dbReference>
<dbReference type="SMART" id="SM00899">
    <property type="entry name" value="FeoA"/>
    <property type="match status" value="1"/>
</dbReference>
<accession>A0A0E1XB79</accession>
<dbReference type="RefSeq" id="WP_000932073.1">
    <property type="nucleotide sequence ID" value="NZ_CM000952.1"/>
</dbReference>
<gene>
    <name evidence="3" type="ORF">HMPREF0769_10599</name>
</gene>
<dbReference type="PANTHER" id="PTHR42954:SF1">
    <property type="entry name" value="FERROUS IRON TRANSPORTER FEOA DOMAIN-CONTAINING PROTEIN"/>
    <property type="match status" value="1"/>
</dbReference>
<evidence type="ECO:0000313" key="3">
    <source>
        <dbReference type="EMBL" id="EFH96597.1"/>
    </source>
</evidence>
<feature type="domain" description="Ferrous iron transporter FeoA-like" evidence="2">
    <location>
        <begin position="2"/>
        <end position="75"/>
    </location>
</feature>
<comment type="caution">
    <text evidence="3">The sequence shown here is derived from an EMBL/GenBank/DDBJ whole genome shotgun (WGS) entry which is preliminary data.</text>
</comment>
<sequence length="75" mass="8492">MLNIKNGEMNKAYKIKRMDIANENMLYRLSAFGLTDDAIITIKQKCLFKGPCIIEVNGQQLSIRHCDACSIALEE</sequence>